<feature type="domain" description="GH64" evidence="4">
    <location>
        <begin position="459"/>
        <end position="772"/>
    </location>
</feature>
<dbReference type="GO" id="GO:0030246">
    <property type="term" value="F:carbohydrate binding"/>
    <property type="evidence" value="ECO:0007669"/>
    <property type="project" value="InterPro"/>
</dbReference>
<reference evidence="5 6" key="1">
    <citation type="submission" date="2019-07" db="EMBL/GenBank/DDBJ databases">
        <authorList>
            <person name="Kim J."/>
        </authorList>
    </citation>
    <scope>NUCLEOTIDE SEQUENCE [LARGE SCALE GENOMIC DNA]</scope>
    <source>
        <strain evidence="5 6">G13</strain>
    </source>
</reference>
<proteinExistence type="predicted"/>
<dbReference type="AlphaFoldDB" id="A0A559JQF2"/>
<evidence type="ECO:0000259" key="3">
    <source>
        <dbReference type="PROSITE" id="PS51175"/>
    </source>
</evidence>
<dbReference type="InterPro" id="IPR032477">
    <property type="entry name" value="Glyco_hydro_64"/>
</dbReference>
<dbReference type="PROSITE" id="PS52006">
    <property type="entry name" value="GH64"/>
    <property type="match status" value="1"/>
</dbReference>
<keyword evidence="6" id="KW-1185">Reference proteome</keyword>
<evidence type="ECO:0000256" key="2">
    <source>
        <dbReference type="SAM" id="SignalP"/>
    </source>
</evidence>
<dbReference type="SMART" id="SM00606">
    <property type="entry name" value="CBD_IV"/>
    <property type="match status" value="2"/>
</dbReference>
<feature type="chain" id="PRO_5022108671" evidence="2">
    <location>
        <begin position="32"/>
        <end position="772"/>
    </location>
</feature>
<evidence type="ECO:0000256" key="1">
    <source>
        <dbReference type="ARBA" id="ARBA00022729"/>
    </source>
</evidence>
<keyword evidence="1 2" id="KW-0732">Signal</keyword>
<dbReference type="InterPro" id="IPR037398">
    <property type="entry name" value="Glyco_hydro_64_fam"/>
</dbReference>
<dbReference type="InterPro" id="IPR008979">
    <property type="entry name" value="Galactose-bd-like_sf"/>
</dbReference>
<dbReference type="Pfam" id="PF16483">
    <property type="entry name" value="Glyco_hydro_64"/>
    <property type="match status" value="2"/>
</dbReference>
<dbReference type="CDD" id="cd04080">
    <property type="entry name" value="CBM6_cellulase-like"/>
    <property type="match status" value="2"/>
</dbReference>
<accession>A0A559JQF2</accession>
<dbReference type="PANTHER" id="PTHR38165">
    <property type="match status" value="1"/>
</dbReference>
<feature type="domain" description="CBM6" evidence="3">
    <location>
        <begin position="37"/>
        <end position="154"/>
    </location>
</feature>
<dbReference type="Proteomes" id="UP000316330">
    <property type="component" value="Unassembled WGS sequence"/>
</dbReference>
<protein>
    <submittedName>
        <fullName evidence="5">Carbohydrate-binding protein</fullName>
    </submittedName>
</protein>
<dbReference type="PROSITE" id="PS51175">
    <property type="entry name" value="CBM6"/>
    <property type="match status" value="2"/>
</dbReference>
<feature type="domain" description="CBM6" evidence="3">
    <location>
        <begin position="252"/>
        <end position="369"/>
    </location>
</feature>
<dbReference type="InterPro" id="IPR059177">
    <property type="entry name" value="GH29D-like_dom"/>
</dbReference>
<dbReference type="SUPFAM" id="SSF49785">
    <property type="entry name" value="Galactose-binding domain-like"/>
    <property type="match status" value="2"/>
</dbReference>
<evidence type="ECO:0000313" key="6">
    <source>
        <dbReference type="Proteomes" id="UP000316330"/>
    </source>
</evidence>
<dbReference type="Pfam" id="PF03422">
    <property type="entry name" value="CBM_6"/>
    <property type="match status" value="2"/>
</dbReference>
<name>A0A559JQF2_9BACL</name>
<organism evidence="5 6">
    <name type="scientific">Cohnella terricola</name>
    <dbReference type="NCBI Taxonomy" id="1289167"/>
    <lineage>
        <taxon>Bacteria</taxon>
        <taxon>Bacillati</taxon>
        <taxon>Bacillota</taxon>
        <taxon>Bacilli</taxon>
        <taxon>Bacillales</taxon>
        <taxon>Paenibacillaceae</taxon>
        <taxon>Cohnella</taxon>
    </lineage>
</organism>
<dbReference type="Pfam" id="PF13290">
    <property type="entry name" value="CHB_HEX_C_1"/>
    <property type="match status" value="2"/>
</dbReference>
<evidence type="ECO:0000259" key="4">
    <source>
        <dbReference type="PROSITE" id="PS52006"/>
    </source>
</evidence>
<dbReference type="CDD" id="cd09214">
    <property type="entry name" value="GH64-like"/>
    <property type="match status" value="1"/>
</dbReference>
<dbReference type="Gene3D" id="2.60.120.260">
    <property type="entry name" value="Galactose-binding domain-like"/>
    <property type="match status" value="2"/>
</dbReference>
<feature type="signal peptide" evidence="2">
    <location>
        <begin position="1"/>
        <end position="31"/>
    </location>
</feature>
<sequence>MMRMIVKRSFLLLLALFLLAGGFATSTPAVAAPGDPGKIEAESYVAMSGIQTEPCSEGGLNVAYVDAGDWMDYAVNVPTSGAYTVEFRLSSPYTATKLQLQKGGSALATVTVPNTGGWQNWQTASATVNLTAGVQTLRVYAVTNGWNLNWINITSQGGGTGGQASAPTFTPAAGTYATPQSVTIASTTQGAAIKYTTDGSTPTSASATYTGAVNVSVTTTIKAIAIKSGLADSPIATAAYTISAPAGKAIPGKIEAENYDAMSGIATEPCSEGGLNVGWIDTGDTLSYNVNVASAGVYTVQYRVASPNAGGQIQLKNGANVLNTASVPNTGGWQTWTTVTGTLNLSAGAQTLTLLAATGGFNLNWIQFTAGSPTPKVATPTFAPAGGTYATAQNVTLATTTAGATIKYTTNGATPTASSPTYTGPINVSSTTTVKAIAVKAGMADSDVASATYKISAGTGVMDFQIRNGTRGHFADNQIYWAVLGLDSNNRLSYLDANGNLVPTSTALNDAPGHLTKNGNNYANIYHKLSDVPIVSTPAISSGRMFLSVGSPMYIKVYNDGYAGPDINNPTDPNNDIIWDFIEFTLDAGGYHGNTTRVDAFGFPITHRLICADGYDRTVGETETRDALFAAYQNEVPAEFKTLVQAPYRIVAPAKGGFKASGPYGNYFDSYVNQVWNKPGPKPTTQDVLLGIGAASNPQDCAALNRGVYGDPAHWTDPNYYYKSAPSNFYSKFWHDHSIDGLSYGFCYDDVYNQAAYLEHNDPTALIVTIGW</sequence>
<dbReference type="PANTHER" id="PTHR38165:SF1">
    <property type="entry name" value="GLUCANASE B"/>
    <property type="match status" value="1"/>
</dbReference>
<dbReference type="OrthoDB" id="5513218at2"/>
<comment type="caution">
    <text evidence="5">The sequence shown here is derived from an EMBL/GenBank/DDBJ whole genome shotgun (WGS) entry which is preliminary data.</text>
</comment>
<dbReference type="InterPro" id="IPR006584">
    <property type="entry name" value="Cellulose-bd_IV"/>
</dbReference>
<dbReference type="InterPro" id="IPR037176">
    <property type="entry name" value="Osmotin/thaumatin-like_sf"/>
</dbReference>
<dbReference type="EMBL" id="VNJJ01000003">
    <property type="protein sequence ID" value="TVY02105.1"/>
    <property type="molecule type" value="Genomic_DNA"/>
</dbReference>
<gene>
    <name evidence="5" type="ORF">FPZ45_06585</name>
</gene>
<dbReference type="InterPro" id="IPR005084">
    <property type="entry name" value="CBM6"/>
</dbReference>
<evidence type="ECO:0000313" key="5">
    <source>
        <dbReference type="EMBL" id="TVY02105.1"/>
    </source>
</evidence>
<dbReference type="Gene3D" id="2.60.110.10">
    <property type="entry name" value="Thaumatin"/>
    <property type="match status" value="2"/>
</dbReference>